<dbReference type="PANTHER" id="PTHR47967">
    <property type="entry name" value="OS07G0603500 PROTEIN-RELATED"/>
    <property type="match status" value="1"/>
</dbReference>
<dbReference type="CDD" id="cd05476">
    <property type="entry name" value="pepsin_A_like_plant"/>
    <property type="match status" value="1"/>
</dbReference>
<evidence type="ECO:0000313" key="14">
    <source>
        <dbReference type="EMBL" id="OTG37532.1"/>
    </source>
</evidence>
<dbReference type="InterPro" id="IPR001461">
    <property type="entry name" value="Aspartic_peptidase_A1"/>
</dbReference>
<dbReference type="STRING" id="4232.A0A251VR49"/>
<sequence>MKTYLLSNTHFLTNLIIQLLYILSLVMLVRSKSVSFTTTLIHRDSPTSPFYDPSLTLSWRVVAAMNRSFDRARVFSSMRSGVTNIFPNPQLANYLMKISIGTPPQDIIGVADTGSDIIWTQCEPCSYCFNQTRPVYKPRVSSTYNTTTCGSTTCMSVPVRSCTTNDNTCLYVVQYGDFSYSSGELATETVTLDSNVTGISFAFTNVVFGCGHRNAGMFTEDQSGIIGLGGGPFSLITQMGSSINGKFSYCLVQMFSHVERSSKMYFGDAATVSGDGVVSTPLFSGNPGTFYYLNFEGITVGGQRIDFYTTKPTLVEGNIIIDSGTSLTLLPESFYNRVQSAVRRSMPDILPVHSDPQNNLRLCYNPLEVKDLPVMVAHFNGADLELDPINTFVQLSNDSICLAFAPVDGVVIFGNLAQMNFLVGYDLYKKTVSFKRTDCVKL</sequence>
<gene>
    <name evidence="14" type="primary">CDR1</name>
    <name evidence="14" type="ORF">HannXRQ_Chr01g0019811</name>
    <name evidence="13" type="ORF">HanXRQr2_Chr01g0027611</name>
</gene>
<dbReference type="GO" id="GO:0006508">
    <property type="term" value="P:proteolysis"/>
    <property type="evidence" value="ECO:0007669"/>
    <property type="project" value="UniProtKB-KW"/>
</dbReference>
<dbReference type="FunFam" id="2.40.70.10:FF:000016">
    <property type="entry name" value="Probable aspartic protease At2g35615"/>
    <property type="match status" value="1"/>
</dbReference>
<keyword evidence="5" id="KW-0732">Signal</keyword>
<reference evidence="13 15" key="1">
    <citation type="journal article" date="2017" name="Nature">
        <title>The sunflower genome provides insights into oil metabolism, flowering and Asterid evolution.</title>
        <authorList>
            <person name="Badouin H."/>
            <person name="Gouzy J."/>
            <person name="Grassa C.J."/>
            <person name="Murat F."/>
            <person name="Staton S.E."/>
            <person name="Cottret L."/>
            <person name="Lelandais-Briere C."/>
            <person name="Owens G.L."/>
            <person name="Carrere S."/>
            <person name="Mayjonade B."/>
            <person name="Legrand L."/>
            <person name="Gill N."/>
            <person name="Kane N.C."/>
            <person name="Bowers J.E."/>
            <person name="Hubner S."/>
            <person name="Bellec A."/>
            <person name="Berard A."/>
            <person name="Berges H."/>
            <person name="Blanchet N."/>
            <person name="Boniface M.C."/>
            <person name="Brunel D."/>
            <person name="Catrice O."/>
            <person name="Chaidir N."/>
            <person name="Claudel C."/>
            <person name="Donnadieu C."/>
            <person name="Faraut T."/>
            <person name="Fievet G."/>
            <person name="Helmstetter N."/>
            <person name="King M."/>
            <person name="Knapp S.J."/>
            <person name="Lai Z."/>
            <person name="Le Paslier M.C."/>
            <person name="Lippi Y."/>
            <person name="Lorenzon L."/>
            <person name="Mandel J.R."/>
            <person name="Marage G."/>
            <person name="Marchand G."/>
            <person name="Marquand E."/>
            <person name="Bret-Mestries E."/>
            <person name="Morien E."/>
            <person name="Nambeesan S."/>
            <person name="Nguyen T."/>
            <person name="Pegot-Espagnet P."/>
            <person name="Pouilly N."/>
            <person name="Raftis F."/>
            <person name="Sallet E."/>
            <person name="Schiex T."/>
            <person name="Thomas J."/>
            <person name="Vandecasteele C."/>
            <person name="Vares D."/>
            <person name="Vear F."/>
            <person name="Vautrin S."/>
            <person name="Crespi M."/>
            <person name="Mangin B."/>
            <person name="Burke J.M."/>
            <person name="Salse J."/>
            <person name="Munos S."/>
            <person name="Vincourt P."/>
            <person name="Rieseberg L.H."/>
            <person name="Langlade N.B."/>
        </authorList>
    </citation>
    <scope>NUCLEOTIDE SEQUENCE [LARGE SCALE GENOMIC DNA]</scope>
    <source>
        <strain evidence="15">cv. SF193</strain>
        <tissue evidence="13">Leaves</tissue>
    </source>
</reference>
<evidence type="ECO:0000256" key="7">
    <source>
        <dbReference type="ARBA" id="ARBA00022801"/>
    </source>
</evidence>
<dbReference type="PANTHER" id="PTHR47967:SF66">
    <property type="entry name" value="ASPARTIC PROTEINASE CDR1-RELATED"/>
    <property type="match status" value="1"/>
</dbReference>
<dbReference type="InterPro" id="IPR001969">
    <property type="entry name" value="Aspartic_peptidase_AS"/>
</dbReference>
<evidence type="ECO:0000256" key="11">
    <source>
        <dbReference type="SAM" id="Phobius"/>
    </source>
</evidence>
<evidence type="ECO:0000256" key="5">
    <source>
        <dbReference type="ARBA" id="ARBA00022729"/>
    </source>
</evidence>
<reference evidence="14" key="2">
    <citation type="submission" date="2017-02" db="EMBL/GenBank/DDBJ databases">
        <title>Sunflower complete genome.</title>
        <authorList>
            <person name="Langlade N."/>
            <person name="Munos S."/>
        </authorList>
    </citation>
    <scope>NUCLEOTIDE SEQUENCE [LARGE SCALE GENOMIC DNA]</scope>
    <source>
        <tissue evidence="14">Leaves</tissue>
    </source>
</reference>
<evidence type="ECO:0000259" key="12">
    <source>
        <dbReference type="PROSITE" id="PS51767"/>
    </source>
</evidence>
<evidence type="ECO:0000256" key="9">
    <source>
        <dbReference type="PIRSR" id="PIRSR601461-1"/>
    </source>
</evidence>
<dbReference type="SUPFAM" id="SSF50630">
    <property type="entry name" value="Acid proteases"/>
    <property type="match status" value="1"/>
</dbReference>
<dbReference type="EC" id="3.4.23.12" evidence="13"/>
<dbReference type="AlphaFoldDB" id="A0A251VR49"/>
<feature type="transmembrane region" description="Helical" evidence="11">
    <location>
        <begin position="12"/>
        <end position="29"/>
    </location>
</feature>
<dbReference type="PROSITE" id="PS51767">
    <property type="entry name" value="PEPTIDASE_A1"/>
    <property type="match status" value="1"/>
</dbReference>
<dbReference type="Gene3D" id="2.40.70.10">
    <property type="entry name" value="Acid Proteases"/>
    <property type="match status" value="2"/>
</dbReference>
<keyword evidence="3" id="KW-0964">Secreted</keyword>
<name>A0A251VR49_HELAN</name>
<feature type="active site" evidence="9">
    <location>
        <position position="112"/>
    </location>
</feature>
<dbReference type="GO" id="GO:0004190">
    <property type="term" value="F:aspartic-type endopeptidase activity"/>
    <property type="evidence" value="ECO:0000318"/>
    <property type="project" value="GO_Central"/>
</dbReference>
<feature type="domain" description="Peptidase A1" evidence="12">
    <location>
        <begin position="94"/>
        <end position="435"/>
    </location>
</feature>
<dbReference type="EMBL" id="CM007890">
    <property type="protein sequence ID" value="OTG37532.1"/>
    <property type="molecule type" value="Genomic_DNA"/>
</dbReference>
<accession>A0A251VR49</accession>
<dbReference type="InterPro" id="IPR034161">
    <property type="entry name" value="Pepsin-like_plant"/>
</dbReference>
<dbReference type="PROSITE" id="PS00141">
    <property type="entry name" value="ASP_PROTEASE"/>
    <property type="match status" value="1"/>
</dbReference>
<evidence type="ECO:0000313" key="15">
    <source>
        <dbReference type="Proteomes" id="UP000215914"/>
    </source>
</evidence>
<dbReference type="OMA" id="FNSHGAG"/>
<reference evidence="13" key="3">
    <citation type="submission" date="2020-06" db="EMBL/GenBank/DDBJ databases">
        <title>Helianthus annuus Genome sequencing and assembly Release 2.</title>
        <authorList>
            <person name="Gouzy J."/>
            <person name="Langlade N."/>
            <person name="Munos S."/>
        </authorList>
    </citation>
    <scope>NUCLEOTIDE SEQUENCE</scope>
    <source>
        <tissue evidence="13">Leaves</tissue>
    </source>
</reference>
<dbReference type="Pfam" id="PF14541">
    <property type="entry name" value="TAXi_C"/>
    <property type="match status" value="1"/>
</dbReference>
<keyword evidence="11" id="KW-1133">Transmembrane helix</keyword>
<proteinExistence type="inferred from homology"/>
<dbReference type="OrthoDB" id="2747330at2759"/>
<dbReference type="Pfam" id="PF14543">
    <property type="entry name" value="TAXi_N"/>
    <property type="match status" value="1"/>
</dbReference>
<evidence type="ECO:0000256" key="6">
    <source>
        <dbReference type="ARBA" id="ARBA00022750"/>
    </source>
</evidence>
<dbReference type="InterPro" id="IPR051708">
    <property type="entry name" value="Plant_Aspart_Prot_A1"/>
</dbReference>
<dbReference type="InterPro" id="IPR033121">
    <property type="entry name" value="PEPTIDASE_A1"/>
</dbReference>
<evidence type="ECO:0000256" key="3">
    <source>
        <dbReference type="ARBA" id="ARBA00022525"/>
    </source>
</evidence>
<protein>
    <submittedName>
        <fullName evidence="13">Nepenthesin</fullName>
        <ecNumber evidence="13">3.4.23.12</ecNumber>
    </submittedName>
    <submittedName>
        <fullName evidence="14">Putative eukaryotic aspartyl protease family protein</fullName>
    </submittedName>
</protein>
<keyword evidence="11" id="KW-0472">Membrane</keyword>
<evidence type="ECO:0000256" key="4">
    <source>
        <dbReference type="ARBA" id="ARBA00022670"/>
    </source>
</evidence>
<dbReference type="FunFam" id="2.40.70.10:FF:000050">
    <property type="entry name" value="Aspartic proteinase CDR1"/>
    <property type="match status" value="1"/>
</dbReference>
<keyword evidence="11" id="KW-0812">Transmembrane</keyword>
<evidence type="ECO:0000256" key="2">
    <source>
        <dbReference type="ARBA" id="ARBA00007447"/>
    </source>
</evidence>
<comment type="subcellular location">
    <subcellularLocation>
        <location evidence="1">Secreted</location>
    </subcellularLocation>
</comment>
<keyword evidence="15" id="KW-1185">Reference proteome</keyword>
<dbReference type="PRINTS" id="PR00792">
    <property type="entry name" value="PEPSIN"/>
</dbReference>
<evidence type="ECO:0000313" key="13">
    <source>
        <dbReference type="EMBL" id="KAF5822529.1"/>
    </source>
</evidence>
<organism evidence="14 15">
    <name type="scientific">Helianthus annuus</name>
    <name type="common">Common sunflower</name>
    <dbReference type="NCBI Taxonomy" id="4232"/>
    <lineage>
        <taxon>Eukaryota</taxon>
        <taxon>Viridiplantae</taxon>
        <taxon>Streptophyta</taxon>
        <taxon>Embryophyta</taxon>
        <taxon>Tracheophyta</taxon>
        <taxon>Spermatophyta</taxon>
        <taxon>Magnoliopsida</taxon>
        <taxon>eudicotyledons</taxon>
        <taxon>Gunneridae</taxon>
        <taxon>Pentapetalae</taxon>
        <taxon>asterids</taxon>
        <taxon>campanulids</taxon>
        <taxon>Asterales</taxon>
        <taxon>Asteraceae</taxon>
        <taxon>Asteroideae</taxon>
        <taxon>Heliantheae alliance</taxon>
        <taxon>Heliantheae</taxon>
        <taxon>Helianthus</taxon>
    </lineage>
</organism>
<feature type="active site" evidence="9">
    <location>
        <position position="322"/>
    </location>
</feature>
<evidence type="ECO:0000256" key="1">
    <source>
        <dbReference type="ARBA" id="ARBA00004613"/>
    </source>
</evidence>
<keyword evidence="6 10" id="KW-0064">Aspartyl protease</keyword>
<evidence type="ECO:0000256" key="10">
    <source>
        <dbReference type="RuleBase" id="RU000454"/>
    </source>
</evidence>
<dbReference type="InParanoid" id="A0A251VR49"/>
<keyword evidence="8" id="KW-0325">Glycoprotein</keyword>
<dbReference type="InterPro" id="IPR032861">
    <property type="entry name" value="TAXi_N"/>
</dbReference>
<dbReference type="InterPro" id="IPR021109">
    <property type="entry name" value="Peptidase_aspartic_dom_sf"/>
</dbReference>
<dbReference type="Gramene" id="mRNA:HanXRQr2_Chr01g0027611">
    <property type="protein sequence ID" value="CDS:HanXRQr2_Chr01g0027611.1"/>
    <property type="gene ID" value="HanXRQr2_Chr01g0027611"/>
</dbReference>
<keyword evidence="4 10" id="KW-0645">Protease</keyword>
<dbReference type="GO" id="GO:0005576">
    <property type="term" value="C:extracellular region"/>
    <property type="evidence" value="ECO:0000318"/>
    <property type="project" value="GO_Central"/>
</dbReference>
<keyword evidence="7 10" id="KW-0378">Hydrolase</keyword>
<dbReference type="EMBL" id="MNCJ02000316">
    <property type="protein sequence ID" value="KAF5822529.1"/>
    <property type="molecule type" value="Genomic_DNA"/>
</dbReference>
<comment type="similarity">
    <text evidence="2 10">Belongs to the peptidase A1 family.</text>
</comment>
<dbReference type="Proteomes" id="UP000215914">
    <property type="component" value="Chromosome 1"/>
</dbReference>
<evidence type="ECO:0000256" key="8">
    <source>
        <dbReference type="ARBA" id="ARBA00023180"/>
    </source>
</evidence>
<dbReference type="InterPro" id="IPR032799">
    <property type="entry name" value="TAXi_C"/>
</dbReference>